<protein>
    <submittedName>
        <fullName evidence="2">Uncharacterized protein</fullName>
    </submittedName>
</protein>
<evidence type="ECO:0000256" key="1">
    <source>
        <dbReference type="SAM" id="MobiDB-lite"/>
    </source>
</evidence>
<dbReference type="Proteomes" id="UP000652761">
    <property type="component" value="Unassembled WGS sequence"/>
</dbReference>
<organism evidence="2 3">
    <name type="scientific">Colocasia esculenta</name>
    <name type="common">Wild taro</name>
    <name type="synonym">Arum esculentum</name>
    <dbReference type="NCBI Taxonomy" id="4460"/>
    <lineage>
        <taxon>Eukaryota</taxon>
        <taxon>Viridiplantae</taxon>
        <taxon>Streptophyta</taxon>
        <taxon>Embryophyta</taxon>
        <taxon>Tracheophyta</taxon>
        <taxon>Spermatophyta</taxon>
        <taxon>Magnoliopsida</taxon>
        <taxon>Liliopsida</taxon>
        <taxon>Araceae</taxon>
        <taxon>Aroideae</taxon>
        <taxon>Colocasieae</taxon>
        <taxon>Colocasia</taxon>
    </lineage>
</organism>
<evidence type="ECO:0000313" key="2">
    <source>
        <dbReference type="EMBL" id="MQM10614.1"/>
    </source>
</evidence>
<keyword evidence="3" id="KW-1185">Reference proteome</keyword>
<name>A0A843X1N5_COLES</name>
<sequence>MDKEFGSEYEPSPETIRAFSELVEREAYRKRRLEKRKDVGLLPPAAAAVRCTQPWQPRFRMEDFSCSSSGAVGCPQKSAGKTSPTAAAGDWNVSSEVEAGLTRARKGTKRTREMIPALVVVDDGEEKVHNNNKKKAAAAGATMQTMKWDLNKGVEPFDDNWIEFV</sequence>
<gene>
    <name evidence="2" type="ORF">Taro_043512</name>
</gene>
<dbReference type="EMBL" id="NMUH01004723">
    <property type="protein sequence ID" value="MQM10614.1"/>
    <property type="molecule type" value="Genomic_DNA"/>
</dbReference>
<reference evidence="2" key="1">
    <citation type="submission" date="2017-07" db="EMBL/GenBank/DDBJ databases">
        <title>Taro Niue Genome Assembly and Annotation.</title>
        <authorList>
            <person name="Atibalentja N."/>
            <person name="Keating K."/>
            <person name="Fields C.J."/>
        </authorList>
    </citation>
    <scope>NUCLEOTIDE SEQUENCE</scope>
    <source>
        <strain evidence="2">Niue_2</strain>
        <tissue evidence="2">Leaf</tissue>
    </source>
</reference>
<evidence type="ECO:0000313" key="3">
    <source>
        <dbReference type="Proteomes" id="UP000652761"/>
    </source>
</evidence>
<accession>A0A843X1N5</accession>
<comment type="caution">
    <text evidence="2">The sequence shown here is derived from an EMBL/GenBank/DDBJ whole genome shotgun (WGS) entry which is preliminary data.</text>
</comment>
<feature type="region of interest" description="Disordered" evidence="1">
    <location>
        <begin position="66"/>
        <end position="88"/>
    </location>
</feature>
<proteinExistence type="predicted"/>
<dbReference type="AlphaFoldDB" id="A0A843X1N5"/>